<accession>E9EBJ3</accession>
<dbReference type="GO" id="GO:0016020">
    <property type="term" value="C:membrane"/>
    <property type="evidence" value="ECO:0007669"/>
    <property type="project" value="TreeGrafter"/>
</dbReference>
<dbReference type="InParanoid" id="E9EBJ3"/>
<dbReference type="InterPro" id="IPR050266">
    <property type="entry name" value="AB_hydrolase_sf"/>
</dbReference>
<dbReference type="OMA" id="HTANYSA"/>
<gene>
    <name evidence="2" type="ORF">MAC_07241</name>
</gene>
<dbReference type="Pfam" id="PF08386">
    <property type="entry name" value="Abhydrolase_4"/>
    <property type="match status" value="1"/>
</dbReference>
<dbReference type="HOGENOM" id="CLU_361711_0_0_1"/>
<evidence type="ECO:0000259" key="1">
    <source>
        <dbReference type="Pfam" id="PF08386"/>
    </source>
</evidence>
<name>E9EBJ3_METAQ</name>
<feature type="domain" description="Peptidase S33 tripeptidyl aminopeptidase-like C-terminal" evidence="1">
    <location>
        <begin position="210"/>
        <end position="270"/>
    </location>
</feature>
<organism evidence="3">
    <name type="scientific">Metarhizium acridum (strain CQMa 102)</name>
    <dbReference type="NCBI Taxonomy" id="655827"/>
    <lineage>
        <taxon>Eukaryota</taxon>
        <taxon>Fungi</taxon>
        <taxon>Dikarya</taxon>
        <taxon>Ascomycota</taxon>
        <taxon>Pezizomycotina</taxon>
        <taxon>Sordariomycetes</taxon>
        <taxon>Hypocreomycetidae</taxon>
        <taxon>Hypocreales</taxon>
        <taxon>Clavicipitaceae</taxon>
        <taxon>Metarhizium</taxon>
    </lineage>
</organism>
<sequence>MSMEIDFNPNIHLQATFYQVPGYESELHALTSPTPPFPGQDALSDSSDPFKREKLLQSEAYYERPPVVLVHGMVVASRYLQAPSSWKTSCAMVSRHDTRLAWLAQGLHDWMDTAGIRKAHFVSNSLGCQILADFTSRWPERVDRLVLQGLPMDKTRRTMLRTLLALAADSRNEPLSMTAIMLQDYWQAGMRRAFALFKETTEYRSLDVLQHLKSPTLLLSCELDPVAPCSWVAEVAEKMPNAVHYVLREAGHTANYSATESMSRIVLRHLLIQDDNSFKHAGEDILRQVEEVKKTREAAAKQKSLLLWGQLVLALSAFLTMRQGFLDGWLLVMGLTLVESIALYRYQGILSMDGSDHMDRVYVKLQGIADFVSASSMLRAIGRHLNFRDFPQLGVPTPLAAVMPLINWLPPYLRGTVYAAVGASEATDDIGSTFDAEKTTQSIVAHFQPQRKYPAVAIGSTNGALTHTLLMPVKRPKDEAMKRGQLDMTAEMDWGKSAGQTLLETNRDIELYHMADPNQDQLIIHRMAYFRFKFLKLTKAYRRFLLESLEANGTIILVRCGLKWPSTKVADRHYFQSGTVGGIEPKEYIQGSTADVSPLVADAYRQRQGQLRRPAVSILVESFVLVELWLSMRYNLTPFWTVFPVRPSLERLQKYLEMCRGMKKGFKDGFIFLFCSGLDSIGFAGIDEWKGLLKNHFASQDAAKESGRHANLLLGTDEKSFPKDFGFPLRYQTELARAVAQEAQYVMPPNSSLEEFEHYMTQNASRYGVYYSA</sequence>
<dbReference type="AlphaFoldDB" id="E9EBJ3"/>
<dbReference type="Proteomes" id="UP000002499">
    <property type="component" value="Unassembled WGS sequence"/>
</dbReference>
<dbReference type="PANTHER" id="PTHR43798">
    <property type="entry name" value="MONOACYLGLYCEROL LIPASE"/>
    <property type="match status" value="1"/>
</dbReference>
<keyword evidence="3" id="KW-1185">Reference proteome</keyword>
<dbReference type="EMBL" id="GL698540">
    <property type="protein sequence ID" value="EFY86740.1"/>
    <property type="molecule type" value="Genomic_DNA"/>
</dbReference>
<dbReference type="PANTHER" id="PTHR43798:SF33">
    <property type="entry name" value="HYDROLASE, PUTATIVE (AFU_ORTHOLOGUE AFUA_2G14860)-RELATED"/>
    <property type="match status" value="1"/>
</dbReference>
<evidence type="ECO:0000313" key="3">
    <source>
        <dbReference type="Proteomes" id="UP000002499"/>
    </source>
</evidence>
<proteinExistence type="predicted"/>
<dbReference type="OrthoDB" id="408373at2759"/>
<evidence type="ECO:0000313" key="2">
    <source>
        <dbReference type="EMBL" id="EFY86740.1"/>
    </source>
</evidence>
<reference evidence="2 3" key="1">
    <citation type="journal article" date="2011" name="PLoS Genet.">
        <title>Genome sequencing and comparative transcriptomics of the model entomopathogenic fungi Metarhizium anisopliae and M. acridum.</title>
        <authorList>
            <person name="Gao Q."/>
            <person name="Jin K."/>
            <person name="Ying S.H."/>
            <person name="Zhang Y."/>
            <person name="Xiao G."/>
            <person name="Shang Y."/>
            <person name="Duan Z."/>
            <person name="Hu X."/>
            <person name="Xie X.Q."/>
            <person name="Zhou G."/>
            <person name="Peng G."/>
            <person name="Luo Z."/>
            <person name="Huang W."/>
            <person name="Wang B."/>
            <person name="Fang W."/>
            <person name="Wang S."/>
            <person name="Zhong Y."/>
            <person name="Ma L.J."/>
            <person name="St Leger R.J."/>
            <person name="Zhao G.P."/>
            <person name="Pei Y."/>
            <person name="Feng M.G."/>
            <person name="Xia Y."/>
            <person name="Wang C."/>
        </authorList>
    </citation>
    <scope>NUCLEOTIDE SEQUENCE [LARGE SCALE GENOMIC DNA]</scope>
    <source>
        <strain evidence="2 3">CQMa 102</strain>
    </source>
</reference>
<dbReference type="SUPFAM" id="SSF53474">
    <property type="entry name" value="alpha/beta-Hydrolases"/>
    <property type="match status" value="1"/>
</dbReference>
<dbReference type="InterPro" id="IPR013595">
    <property type="entry name" value="Pept_S33_TAP-like_C"/>
</dbReference>
<dbReference type="Gene3D" id="3.40.50.1820">
    <property type="entry name" value="alpha/beta hydrolase"/>
    <property type="match status" value="1"/>
</dbReference>
<dbReference type="InterPro" id="IPR029058">
    <property type="entry name" value="AB_hydrolase_fold"/>
</dbReference>
<protein>
    <recommendedName>
        <fullName evidence="1">Peptidase S33 tripeptidyl aminopeptidase-like C-terminal domain-containing protein</fullName>
    </recommendedName>
</protein>